<accession>A0A3P5XGR9</accession>
<dbReference type="Proteomes" id="UP000277498">
    <property type="component" value="Unassembled WGS sequence"/>
</dbReference>
<keyword evidence="1" id="KW-0732">Signal</keyword>
<evidence type="ECO:0000313" key="2">
    <source>
        <dbReference type="EMBL" id="VDC33999.1"/>
    </source>
</evidence>
<evidence type="ECO:0000256" key="1">
    <source>
        <dbReference type="SAM" id="SignalP"/>
    </source>
</evidence>
<dbReference type="AlphaFoldDB" id="A0A3P5XGR9"/>
<protein>
    <submittedName>
        <fullName evidence="2">Uncharacterized protein</fullName>
    </submittedName>
</protein>
<evidence type="ECO:0000313" key="3">
    <source>
        <dbReference type="Proteomes" id="UP000277498"/>
    </source>
</evidence>
<reference evidence="2 3" key="1">
    <citation type="submission" date="2018-11" db="EMBL/GenBank/DDBJ databases">
        <authorList>
            <person name="Criscuolo A."/>
        </authorList>
    </citation>
    <scope>NUCLEOTIDE SEQUENCE [LARGE SCALE GENOMIC DNA]</scope>
    <source>
        <strain evidence="2">ACIP111625</strain>
    </source>
</reference>
<feature type="signal peptide" evidence="1">
    <location>
        <begin position="1"/>
        <end position="17"/>
    </location>
</feature>
<keyword evidence="3" id="KW-1185">Reference proteome</keyword>
<proteinExistence type="predicted"/>
<feature type="chain" id="PRO_5018014021" evidence="1">
    <location>
        <begin position="18"/>
        <end position="133"/>
    </location>
</feature>
<dbReference type="RefSeq" id="WP_148087165.1">
    <property type="nucleotide sequence ID" value="NZ_UXAW01000142.1"/>
</dbReference>
<dbReference type="EMBL" id="UXAW01000142">
    <property type="protein sequence ID" value="VDC33999.1"/>
    <property type="molecule type" value="Genomic_DNA"/>
</dbReference>
<gene>
    <name evidence="2" type="ORF">XINFAN_04197</name>
</gene>
<sequence length="133" mass="13378">MKKLVAALLVVPAIAHADSWSHSTMRGLDLYQASGAGGIAVNVICDPARVYGSDNSGIELQLGAAGAPSGPVVFKAEGTSLEATAFRGRIGPNAPAWSAMLDLLGAEGAVQIEHGGAVYSLDLQGPAAFSCSA</sequence>
<organism evidence="2 3">
    <name type="scientific">Pseudogemmobacter humi</name>
    <dbReference type="NCBI Taxonomy" id="2483812"/>
    <lineage>
        <taxon>Bacteria</taxon>
        <taxon>Pseudomonadati</taxon>
        <taxon>Pseudomonadota</taxon>
        <taxon>Alphaproteobacteria</taxon>
        <taxon>Rhodobacterales</taxon>
        <taxon>Paracoccaceae</taxon>
        <taxon>Pseudogemmobacter</taxon>
    </lineage>
</organism>
<name>A0A3P5XGR9_9RHOB</name>